<feature type="region of interest" description="Disordered" evidence="1">
    <location>
        <begin position="531"/>
        <end position="607"/>
    </location>
</feature>
<feature type="compositionally biased region" description="Low complexity" evidence="1">
    <location>
        <begin position="446"/>
        <end position="461"/>
    </location>
</feature>
<protein>
    <submittedName>
        <fullName evidence="3">Uncharacterized protein</fullName>
    </submittedName>
</protein>
<evidence type="ECO:0000313" key="3">
    <source>
        <dbReference type="EMBL" id="GBG84735.1"/>
    </source>
</evidence>
<feature type="compositionally biased region" description="Polar residues" evidence="1">
    <location>
        <begin position="1105"/>
        <end position="1119"/>
    </location>
</feature>
<reference evidence="3 4" key="1">
    <citation type="journal article" date="2018" name="Cell">
        <title>The Chara Genome: Secondary Complexity and Implications for Plant Terrestrialization.</title>
        <authorList>
            <person name="Nishiyama T."/>
            <person name="Sakayama H."/>
            <person name="Vries J.D."/>
            <person name="Buschmann H."/>
            <person name="Saint-Marcoux D."/>
            <person name="Ullrich K.K."/>
            <person name="Haas F.B."/>
            <person name="Vanderstraeten L."/>
            <person name="Becker D."/>
            <person name="Lang D."/>
            <person name="Vosolsobe S."/>
            <person name="Rombauts S."/>
            <person name="Wilhelmsson P.K.I."/>
            <person name="Janitza P."/>
            <person name="Kern R."/>
            <person name="Heyl A."/>
            <person name="Rumpler F."/>
            <person name="Villalobos L.I.A.C."/>
            <person name="Clay J.M."/>
            <person name="Skokan R."/>
            <person name="Toyoda A."/>
            <person name="Suzuki Y."/>
            <person name="Kagoshima H."/>
            <person name="Schijlen E."/>
            <person name="Tajeshwar N."/>
            <person name="Catarino B."/>
            <person name="Hetherington A.J."/>
            <person name="Saltykova A."/>
            <person name="Bonnot C."/>
            <person name="Breuninger H."/>
            <person name="Symeonidi A."/>
            <person name="Radhakrishnan G.V."/>
            <person name="Van Nieuwerburgh F."/>
            <person name="Deforce D."/>
            <person name="Chang C."/>
            <person name="Karol K.G."/>
            <person name="Hedrich R."/>
            <person name="Ulvskov P."/>
            <person name="Glockner G."/>
            <person name="Delwiche C.F."/>
            <person name="Petrasek J."/>
            <person name="Van de Peer Y."/>
            <person name="Friml J."/>
            <person name="Beilby M."/>
            <person name="Dolan L."/>
            <person name="Kohara Y."/>
            <person name="Sugano S."/>
            <person name="Fujiyama A."/>
            <person name="Delaux P.-M."/>
            <person name="Quint M."/>
            <person name="TheiBen G."/>
            <person name="Hagemann M."/>
            <person name="Harholt J."/>
            <person name="Dunand C."/>
            <person name="Zachgo S."/>
            <person name="Langdale J."/>
            <person name="Maumus F."/>
            <person name="Straeten D.V.D."/>
            <person name="Gould S.B."/>
            <person name="Rensing S.A."/>
        </authorList>
    </citation>
    <scope>NUCLEOTIDE SEQUENCE [LARGE SCALE GENOMIC DNA]</scope>
    <source>
        <strain evidence="3 4">S276</strain>
    </source>
</reference>
<dbReference type="EMBL" id="BFEA01000489">
    <property type="protein sequence ID" value="GBG84735.1"/>
    <property type="molecule type" value="Genomic_DNA"/>
</dbReference>
<evidence type="ECO:0000313" key="4">
    <source>
        <dbReference type="Proteomes" id="UP000265515"/>
    </source>
</evidence>
<gene>
    <name evidence="3" type="ORF">CBR_g39112</name>
</gene>
<evidence type="ECO:0000256" key="1">
    <source>
        <dbReference type="SAM" id="MobiDB-lite"/>
    </source>
</evidence>
<feature type="region of interest" description="Disordered" evidence="1">
    <location>
        <begin position="944"/>
        <end position="1010"/>
    </location>
</feature>
<organism evidence="3 4">
    <name type="scientific">Chara braunii</name>
    <name type="common">Braun's stonewort</name>
    <dbReference type="NCBI Taxonomy" id="69332"/>
    <lineage>
        <taxon>Eukaryota</taxon>
        <taxon>Viridiplantae</taxon>
        <taxon>Streptophyta</taxon>
        <taxon>Charophyceae</taxon>
        <taxon>Charales</taxon>
        <taxon>Characeae</taxon>
        <taxon>Chara</taxon>
    </lineage>
</organism>
<feature type="compositionally biased region" description="Low complexity" evidence="1">
    <location>
        <begin position="589"/>
        <end position="599"/>
    </location>
</feature>
<feature type="transmembrane region" description="Helical" evidence="2">
    <location>
        <begin position="1129"/>
        <end position="1154"/>
    </location>
</feature>
<feature type="transmembrane region" description="Helical" evidence="2">
    <location>
        <begin position="1025"/>
        <end position="1044"/>
    </location>
</feature>
<accession>A0A388LR51</accession>
<feature type="region of interest" description="Disordered" evidence="1">
    <location>
        <begin position="446"/>
        <end position="514"/>
    </location>
</feature>
<dbReference type="AlphaFoldDB" id="A0A388LR51"/>
<proteinExistence type="predicted"/>
<evidence type="ECO:0000256" key="2">
    <source>
        <dbReference type="SAM" id="Phobius"/>
    </source>
</evidence>
<keyword evidence="2" id="KW-1133">Transmembrane helix</keyword>
<comment type="caution">
    <text evidence="3">The sequence shown here is derived from an EMBL/GenBank/DDBJ whole genome shotgun (WGS) entry which is preliminary data.</text>
</comment>
<name>A0A388LR51_CHABU</name>
<feature type="compositionally biased region" description="Low complexity" evidence="1">
    <location>
        <begin position="537"/>
        <end position="549"/>
    </location>
</feature>
<keyword evidence="4" id="KW-1185">Reference proteome</keyword>
<dbReference type="Proteomes" id="UP000265515">
    <property type="component" value="Unassembled WGS sequence"/>
</dbReference>
<keyword evidence="2" id="KW-0472">Membrane</keyword>
<feature type="compositionally biased region" description="Basic and acidic residues" evidence="1">
    <location>
        <begin position="944"/>
        <end position="955"/>
    </location>
</feature>
<sequence length="1190" mass="131984">MDVIKLVWESGAFPNFFEMIGFSDLARMAMTWERERGSFQEEVEKLGAELENRKMVYAGECALLPGRVARVEQIFLRAWGLSDEHLRNLLPAAPPPANHTPAACQALNINDEEMAEIEQGIAAISATVRQTPLRRIAAPRPLHASASRQFTAFAPLASTHWVEHTSTGFGHCIWKLDTYNHLAPISVKAYQFLAGPTDAQVRKCKAIAYTAQLKFCGKSVSPFSPDDLSFPLMSYIDPEKCGQTAPVMCHKAIKQTPALDLRNLRKVWSAGRPYVKCSCKPSDEDKDCPGGPLWVDHAIWYLLAHPDVLFPTMSSTKIRTSMLVHYLRTTWKDAVIGCIIFMFIKEIMTDFVKYLEADDQLSVEGVIKDERMWRQQLPPAIGRILLPTRIPARPRRVTPAARQRAQSGLIQGQGRLNFPAANKAINNGEAPEDVQRRVAMINRRNIAAAQAQQQQQRNQQAEGSPPQAPHIQQRDRERSGAQGNALGNHGQRQREGEGSSEHQQAIGGANDGGMSQQTLVVARQNDARLTAARRDGSGPSSRSPTPATPMTGLSGPTNAPSKSSRRRSPDDGSGLDSEHSHFGRRLRPRLSGSSSSADPRCNKDTRVGGQMVIRPTGRSVWCRERHNGLTFLHMTYTSRAMEAFSVRRLVLSELKRLVGEGVKEWLEKVVFGWTYEKPVAAYVCRPKEVFKNFDIEHWTDHYDQANCHCRTDRKLVLDKARSKMNGYISKHRFISAEPIDQTSTRQDIDFLTERFLVAPTYKYANTPSFVCTNFIRVLALRRLQGADFVLQQEDPEQLIPVMKEQLNNLPALSVPRDALPYLMTVYKAHKQSFRWITNTADTVVSPMADLCACLLRFLTPSVQSYCSEMSKIMEAEYDVRPNLWWPISSVGELAANLPRSIHAVYTTDITRCFETIPTDDSEHGLLTAIRFFVETALSHRRDRSSRDVIKNRSVTDSEGSAKAQACNLDGPRGGHHLGTGEARELTTPVPDPVGARKMRSEQQLAASKTDLDDNRGAYAASSCAFLAYLALLACIVLLCFIASLPPPPTDQPPRTSEGPARGIMDLFATTAASSSSCAQDPSPVTLHSPLQSPLEPSLAADARHPSQTPTGWQSADTPSRNNEHAALDAIVLILAMLLNVIICGMAVWICQSQLVLLAPARRAATLLYLTIGYTFLALSAGRLIAVYWIS</sequence>
<feature type="transmembrane region" description="Helical" evidence="2">
    <location>
        <begin position="1166"/>
        <end position="1189"/>
    </location>
</feature>
<keyword evidence="2" id="KW-0812">Transmembrane</keyword>
<dbReference type="Gramene" id="GBG84735">
    <property type="protein sequence ID" value="GBG84735"/>
    <property type="gene ID" value="CBR_g39112"/>
</dbReference>
<feature type="region of interest" description="Disordered" evidence="1">
    <location>
        <begin position="1098"/>
        <end position="1119"/>
    </location>
</feature>